<feature type="compositionally biased region" description="Low complexity" evidence="3">
    <location>
        <begin position="48"/>
        <end position="61"/>
    </location>
</feature>
<dbReference type="PANTHER" id="PTHR11711">
    <property type="entry name" value="ADP RIBOSYLATION FACTOR-RELATED"/>
    <property type="match status" value="1"/>
</dbReference>
<dbReference type="SMART" id="SM00177">
    <property type="entry name" value="ARF"/>
    <property type="match status" value="1"/>
</dbReference>
<dbReference type="Gene3D" id="3.40.50.300">
    <property type="entry name" value="P-loop containing nucleotide triphosphate hydrolases"/>
    <property type="match status" value="1"/>
</dbReference>
<dbReference type="PRINTS" id="PR00328">
    <property type="entry name" value="SAR1GTPBP"/>
</dbReference>
<dbReference type="Pfam" id="PF00025">
    <property type="entry name" value="Arf"/>
    <property type="match status" value="1"/>
</dbReference>
<feature type="compositionally biased region" description="Pro residues" evidence="3">
    <location>
        <begin position="188"/>
        <end position="197"/>
    </location>
</feature>
<reference evidence="4" key="3">
    <citation type="submission" date="2025-09" db="UniProtKB">
        <authorList>
            <consortium name="Ensembl"/>
        </authorList>
    </citation>
    <scope>IDENTIFICATION</scope>
    <source>
        <strain evidence="4">breed Abyssinian</strain>
    </source>
</reference>
<dbReference type="SMART" id="SM00175">
    <property type="entry name" value="RAB"/>
    <property type="match status" value="1"/>
</dbReference>
<keyword evidence="5" id="KW-1185">Reference proteome</keyword>
<protein>
    <recommendedName>
        <fullName evidence="6">ADP ribosylation factor like GTPase 4C</fullName>
    </recommendedName>
</protein>
<dbReference type="GeneTree" id="ENSGT00940000160639"/>
<feature type="region of interest" description="Disordered" evidence="3">
    <location>
        <begin position="1"/>
        <end position="201"/>
    </location>
</feature>
<keyword evidence="2" id="KW-0342">GTP-binding</keyword>
<dbReference type="SUPFAM" id="SSF52540">
    <property type="entry name" value="P-loop containing nucleoside triphosphate hydrolases"/>
    <property type="match status" value="1"/>
</dbReference>
<dbReference type="Ensembl" id="ENSFCTT00005045432.1">
    <property type="protein sequence ID" value="ENSFCTP00005032459.1"/>
    <property type="gene ID" value="ENSFCTG00005015922.1"/>
</dbReference>
<dbReference type="InterPro" id="IPR005225">
    <property type="entry name" value="Small_GTP-bd"/>
</dbReference>
<dbReference type="PROSITE" id="PS51417">
    <property type="entry name" value="ARF"/>
    <property type="match status" value="1"/>
</dbReference>
<dbReference type="InterPro" id="IPR006689">
    <property type="entry name" value="Small_GTPase_ARF/SAR"/>
</dbReference>
<evidence type="ECO:0000313" key="4">
    <source>
        <dbReference type="Ensembl" id="ENSFCTP00005032459.1"/>
    </source>
</evidence>
<sequence>AGGGAGRPPAAAGWRRRRRRRGDCGGQPGSRAGSDARGSPRPACASEARPGAGAAPRPSQGRGERREPGARSPERAGRRRAGQRPERGGAAGGSRRASRGRGEGAGREPPPARPPRRRLRGRQKPAGETRCPAGGGPGTAASERAEPSAPPGGPPRPGRCPRRRATGAGPGAPGRFGPRSCSGGGALPPQPQWPAPQPGAMGNISSNISAFQSLHIVMLGLDSAGKTTVLYRLKFNEFVNTVPTIGFNTEKIKLSNGTAKGISCHFWDVGGQEKLRPLWKSYSRCTDGIIYVVDSVDVDRLEEAKTELHKVTKFAENQGTPLLVIANKQDLPKSLPVAEIEKQLALHELIPATTYHVQPACAIIGEGLTEGMDKLYEMILKRRKSLKQKKKR</sequence>
<dbReference type="InterPro" id="IPR024156">
    <property type="entry name" value="Small_GTPase_ARF"/>
</dbReference>
<proteinExistence type="predicted"/>
<evidence type="ECO:0000256" key="2">
    <source>
        <dbReference type="ARBA" id="ARBA00023134"/>
    </source>
</evidence>
<dbReference type="SMART" id="SM00178">
    <property type="entry name" value="SAR"/>
    <property type="match status" value="1"/>
</dbReference>
<keyword evidence="1" id="KW-0547">Nucleotide-binding</keyword>
<dbReference type="InterPro" id="IPR027417">
    <property type="entry name" value="P-loop_NTPase"/>
</dbReference>
<evidence type="ECO:0008006" key="6">
    <source>
        <dbReference type="Google" id="ProtNLM"/>
    </source>
</evidence>
<organism evidence="4 5">
    <name type="scientific">Felis catus</name>
    <name type="common">Cat</name>
    <name type="synonym">Felis silvestris catus</name>
    <dbReference type="NCBI Taxonomy" id="9685"/>
    <lineage>
        <taxon>Eukaryota</taxon>
        <taxon>Metazoa</taxon>
        <taxon>Chordata</taxon>
        <taxon>Craniata</taxon>
        <taxon>Vertebrata</taxon>
        <taxon>Euteleostomi</taxon>
        <taxon>Mammalia</taxon>
        <taxon>Eutheria</taxon>
        <taxon>Laurasiatheria</taxon>
        <taxon>Carnivora</taxon>
        <taxon>Feliformia</taxon>
        <taxon>Felidae</taxon>
        <taxon>Felinae</taxon>
        <taxon>Felis</taxon>
    </lineage>
</organism>
<evidence type="ECO:0000256" key="1">
    <source>
        <dbReference type="ARBA" id="ARBA00022741"/>
    </source>
</evidence>
<dbReference type="NCBIfam" id="TIGR00231">
    <property type="entry name" value="small_GTP"/>
    <property type="match status" value="1"/>
</dbReference>
<feature type="compositionally biased region" description="Basic residues" evidence="3">
    <location>
        <begin position="114"/>
        <end position="123"/>
    </location>
</feature>
<feature type="compositionally biased region" description="Basic and acidic residues" evidence="3">
    <location>
        <begin position="62"/>
        <end position="76"/>
    </location>
</feature>
<dbReference type="CDD" id="cd04152">
    <property type="entry name" value="Arl4_Arl7"/>
    <property type="match status" value="1"/>
</dbReference>
<reference evidence="4 5" key="1">
    <citation type="submission" date="2021-02" db="EMBL/GenBank/DDBJ databases">
        <title>Safari Cat Assemblies.</title>
        <authorList>
            <person name="Bredemeyer K.R."/>
            <person name="Murphy W.J."/>
        </authorList>
    </citation>
    <scope>NUCLEOTIDE SEQUENCE [LARGE SCALE GENOMIC DNA]</scope>
</reference>
<dbReference type="Proteomes" id="UP000823872">
    <property type="component" value="Chromosome C1"/>
</dbReference>
<evidence type="ECO:0000256" key="3">
    <source>
        <dbReference type="SAM" id="MobiDB-lite"/>
    </source>
</evidence>
<evidence type="ECO:0000313" key="5">
    <source>
        <dbReference type="Proteomes" id="UP000823872"/>
    </source>
</evidence>
<reference evidence="4" key="2">
    <citation type="submission" date="2025-08" db="UniProtKB">
        <authorList>
            <consortium name="Ensembl"/>
        </authorList>
    </citation>
    <scope>IDENTIFICATION</scope>
    <source>
        <strain evidence="4">breed Abyssinian</strain>
    </source>
</reference>
<feature type="compositionally biased region" description="Pro residues" evidence="3">
    <location>
        <begin position="148"/>
        <end position="158"/>
    </location>
</feature>
<dbReference type="PROSITE" id="PS51419">
    <property type="entry name" value="RAB"/>
    <property type="match status" value="1"/>
</dbReference>
<accession>A0ABI7YC96</accession>
<gene>
    <name evidence="4" type="primary">ARL4C</name>
</gene>
<name>A0ABI7YC96_FELCA</name>